<dbReference type="PANTHER" id="PTHR11142">
    <property type="entry name" value="PSEUDOURIDYLATE SYNTHASE"/>
    <property type="match status" value="1"/>
</dbReference>
<evidence type="ECO:0000256" key="2">
    <source>
        <dbReference type="ARBA" id="ARBA00022694"/>
    </source>
</evidence>
<dbReference type="Proteomes" id="UP000254060">
    <property type="component" value="Unassembled WGS sequence"/>
</dbReference>
<evidence type="ECO:0000259" key="8">
    <source>
        <dbReference type="Pfam" id="PF01416"/>
    </source>
</evidence>
<evidence type="ECO:0000256" key="4">
    <source>
        <dbReference type="HAMAP-Rule" id="MF_00171"/>
    </source>
</evidence>
<dbReference type="PIRSF" id="PIRSF001430">
    <property type="entry name" value="tRNA_psdUrid_synth"/>
    <property type="match status" value="1"/>
</dbReference>
<dbReference type="InterPro" id="IPR020097">
    <property type="entry name" value="PsdUridine_synth_TruA_a/b_dom"/>
</dbReference>
<dbReference type="InterPro" id="IPR001406">
    <property type="entry name" value="PsdUridine_synth_TruA"/>
</dbReference>
<dbReference type="Gene3D" id="3.30.70.660">
    <property type="entry name" value="Pseudouridine synthase I, catalytic domain, C-terminal subdomain"/>
    <property type="match status" value="1"/>
</dbReference>
<comment type="subunit">
    <text evidence="4">Homodimer.</text>
</comment>
<dbReference type="STRING" id="1397694.GCA_000702585_00686"/>
<evidence type="ECO:0000256" key="1">
    <source>
        <dbReference type="ARBA" id="ARBA00009375"/>
    </source>
</evidence>
<evidence type="ECO:0000256" key="3">
    <source>
        <dbReference type="ARBA" id="ARBA00023235"/>
    </source>
</evidence>
<feature type="active site" description="Nucleophile" evidence="4 5">
    <location>
        <position position="52"/>
    </location>
</feature>
<dbReference type="HAMAP" id="MF_00171">
    <property type="entry name" value="TruA"/>
    <property type="match status" value="1"/>
</dbReference>
<dbReference type="InterPro" id="IPR020094">
    <property type="entry name" value="TruA/RsuA/RluB/E/F_N"/>
</dbReference>
<keyword evidence="2 4" id="KW-0819">tRNA processing</keyword>
<organism evidence="9 10">
    <name type="scientific">Exiguobacterium aurantiacum</name>
    <dbReference type="NCBI Taxonomy" id="33987"/>
    <lineage>
        <taxon>Bacteria</taxon>
        <taxon>Bacillati</taxon>
        <taxon>Bacillota</taxon>
        <taxon>Bacilli</taxon>
        <taxon>Bacillales</taxon>
        <taxon>Bacillales Family XII. Incertae Sedis</taxon>
        <taxon>Exiguobacterium</taxon>
    </lineage>
</organism>
<dbReference type="GO" id="GO:0003723">
    <property type="term" value="F:RNA binding"/>
    <property type="evidence" value="ECO:0007669"/>
    <property type="project" value="InterPro"/>
</dbReference>
<feature type="domain" description="Pseudouridine synthase I TruA alpha/beta" evidence="8">
    <location>
        <begin position="8"/>
        <end position="103"/>
    </location>
</feature>
<evidence type="ECO:0000313" key="10">
    <source>
        <dbReference type="Proteomes" id="UP000254060"/>
    </source>
</evidence>
<keyword evidence="3 4" id="KW-0413">Isomerase</keyword>
<dbReference type="PANTHER" id="PTHR11142:SF0">
    <property type="entry name" value="TRNA PSEUDOURIDINE SYNTHASE-LIKE 1"/>
    <property type="match status" value="1"/>
</dbReference>
<dbReference type="Gene3D" id="3.30.70.580">
    <property type="entry name" value="Pseudouridine synthase I, catalytic domain, N-terminal subdomain"/>
    <property type="match status" value="1"/>
</dbReference>
<evidence type="ECO:0000256" key="7">
    <source>
        <dbReference type="RuleBase" id="RU003792"/>
    </source>
</evidence>
<dbReference type="EMBL" id="UGGP01000001">
    <property type="protein sequence ID" value="STO06839.1"/>
    <property type="molecule type" value="Genomic_DNA"/>
</dbReference>
<dbReference type="InterPro" id="IPR020103">
    <property type="entry name" value="PsdUridine_synth_cat_dom_sf"/>
</dbReference>
<accession>A0A377FPS7</accession>
<protein>
    <recommendedName>
        <fullName evidence="4">tRNA pseudouridine synthase A</fullName>
        <ecNumber evidence="4">5.4.99.12</ecNumber>
    </recommendedName>
    <alternativeName>
        <fullName evidence="4">tRNA pseudouridine(38-40) synthase</fullName>
    </alternativeName>
    <alternativeName>
        <fullName evidence="4">tRNA pseudouridylate synthase I</fullName>
    </alternativeName>
    <alternativeName>
        <fullName evidence="4">tRNA-uridine isomerase I</fullName>
    </alternativeName>
</protein>
<dbReference type="EC" id="5.4.99.12" evidence="4"/>
<comment type="catalytic activity">
    <reaction evidence="4 7">
        <text>uridine(38/39/40) in tRNA = pseudouridine(38/39/40) in tRNA</text>
        <dbReference type="Rhea" id="RHEA:22376"/>
        <dbReference type="Rhea" id="RHEA-COMP:10085"/>
        <dbReference type="Rhea" id="RHEA-COMP:10087"/>
        <dbReference type="ChEBI" id="CHEBI:65314"/>
        <dbReference type="ChEBI" id="CHEBI:65315"/>
        <dbReference type="EC" id="5.4.99.12"/>
    </reaction>
</comment>
<dbReference type="AlphaFoldDB" id="A0A377FPS7"/>
<feature type="binding site" evidence="4 6">
    <location>
        <position position="110"/>
    </location>
    <ligand>
        <name>substrate</name>
    </ligand>
</feature>
<evidence type="ECO:0000256" key="5">
    <source>
        <dbReference type="PIRSR" id="PIRSR001430-1"/>
    </source>
</evidence>
<comment type="caution">
    <text evidence="4">Lacks conserved residue(s) required for the propagation of feature annotation.</text>
</comment>
<gene>
    <name evidence="4 9" type="primary">truA</name>
    <name evidence="9" type="ORF">NCTC13163_00164</name>
</gene>
<dbReference type="FunFam" id="3.30.70.580:FF:000001">
    <property type="entry name" value="tRNA pseudouridine synthase A"/>
    <property type="match status" value="1"/>
</dbReference>
<dbReference type="InterPro" id="IPR020095">
    <property type="entry name" value="PsdUridine_synth_TruA_C"/>
</dbReference>
<dbReference type="OrthoDB" id="9811823at2"/>
<dbReference type="Pfam" id="PF01416">
    <property type="entry name" value="PseudoU_synth_1"/>
    <property type="match status" value="2"/>
</dbReference>
<comment type="function">
    <text evidence="4">Formation of pseudouridine at positions 38, 39 and 40 in the anticodon stem and loop of transfer RNAs.</text>
</comment>
<dbReference type="GO" id="GO:0031119">
    <property type="term" value="P:tRNA pseudouridine synthesis"/>
    <property type="evidence" value="ECO:0007669"/>
    <property type="project" value="UniProtKB-UniRule"/>
</dbReference>
<reference evidence="9 10" key="1">
    <citation type="submission" date="2018-06" db="EMBL/GenBank/DDBJ databases">
        <authorList>
            <consortium name="Pathogen Informatics"/>
            <person name="Doyle S."/>
        </authorList>
    </citation>
    <scope>NUCLEOTIDE SEQUENCE [LARGE SCALE GENOMIC DNA]</scope>
    <source>
        <strain evidence="9 10">NCTC13163</strain>
    </source>
</reference>
<dbReference type="GO" id="GO:0160147">
    <property type="term" value="F:tRNA pseudouridine(38-40) synthase activity"/>
    <property type="evidence" value="ECO:0007669"/>
    <property type="project" value="UniProtKB-EC"/>
</dbReference>
<dbReference type="NCBIfam" id="TIGR00071">
    <property type="entry name" value="hisT_truA"/>
    <property type="match status" value="1"/>
</dbReference>
<dbReference type="CDD" id="cd02570">
    <property type="entry name" value="PseudoU_synth_EcTruA"/>
    <property type="match status" value="1"/>
</dbReference>
<dbReference type="RefSeq" id="WP_029334051.1">
    <property type="nucleotide sequence ID" value="NZ_UGGP01000001.1"/>
</dbReference>
<name>A0A377FPS7_9BACL</name>
<feature type="domain" description="Pseudouridine synthase I TruA alpha/beta" evidence="8">
    <location>
        <begin position="141"/>
        <end position="243"/>
    </location>
</feature>
<evidence type="ECO:0000256" key="6">
    <source>
        <dbReference type="PIRSR" id="PIRSR001430-2"/>
    </source>
</evidence>
<evidence type="ECO:0000313" key="9">
    <source>
        <dbReference type="EMBL" id="STO06839.1"/>
    </source>
</evidence>
<proteinExistence type="inferred from homology"/>
<comment type="similarity">
    <text evidence="1 4 7">Belongs to the tRNA pseudouridine synthase TruA family.</text>
</comment>
<sequence length="246" mass="28026">MRRIKMTIAYDGTNYAGYQVQPNGNTIQAEVEAVLNRMHGRAVKVVASGRTDARVHAKGQVLHFDTHLGMPADRFVKALNAMLPDDILVKTAIDVETDFHARYGAKRKEYRYFIRAEADPFRRHHAVTVTYDLDIERMREALVHLVGTHDFTSFSVTKAEVSDRVRTIYEAGLVETEDEMYFRFVGSGFLYNQVRIMVGTLLEVGRGKYEPADIVRMLGEKDRRAAGITAPPHGLYLWNVNYEKVD</sequence>
<dbReference type="SUPFAM" id="SSF55120">
    <property type="entry name" value="Pseudouridine synthase"/>
    <property type="match status" value="1"/>
</dbReference>